<reference evidence="1 2" key="1">
    <citation type="journal article" date="2009" name="Nature">
        <title>The Sorghum bicolor genome and the diversification of grasses.</title>
        <authorList>
            <person name="Paterson A.H."/>
            <person name="Bowers J.E."/>
            <person name="Bruggmann R."/>
            <person name="Dubchak I."/>
            <person name="Grimwood J."/>
            <person name="Gundlach H."/>
            <person name="Haberer G."/>
            <person name="Hellsten U."/>
            <person name="Mitros T."/>
            <person name="Poliakov A."/>
            <person name="Schmutz J."/>
            <person name="Spannagl M."/>
            <person name="Tang H."/>
            <person name="Wang X."/>
            <person name="Wicker T."/>
            <person name="Bharti A.K."/>
            <person name="Chapman J."/>
            <person name="Feltus F.A."/>
            <person name="Gowik U."/>
            <person name="Grigoriev I.V."/>
            <person name="Lyons E."/>
            <person name="Maher C.A."/>
            <person name="Martis M."/>
            <person name="Narechania A."/>
            <person name="Otillar R.P."/>
            <person name="Penning B.W."/>
            <person name="Salamov A.A."/>
            <person name="Wang Y."/>
            <person name="Zhang L."/>
            <person name="Carpita N.C."/>
            <person name="Freeling M."/>
            <person name="Gingle A.R."/>
            <person name="Hash C.T."/>
            <person name="Keller B."/>
            <person name="Klein P."/>
            <person name="Kresovich S."/>
            <person name="McCann M.C."/>
            <person name="Ming R."/>
            <person name="Peterson D.G."/>
            <person name="Mehboob-ur-Rahman"/>
            <person name="Ware D."/>
            <person name="Westhoff P."/>
            <person name="Mayer K.F."/>
            <person name="Messing J."/>
            <person name="Rokhsar D.S."/>
        </authorList>
    </citation>
    <scope>NUCLEOTIDE SEQUENCE [LARGE SCALE GENOMIC DNA]</scope>
    <source>
        <strain evidence="2">cv. BTx623</strain>
    </source>
</reference>
<gene>
    <name evidence="1" type="ORF">SORBI_3010G148750</name>
</gene>
<keyword evidence="2" id="KW-1185">Reference proteome</keyword>
<dbReference type="Proteomes" id="UP000000768">
    <property type="component" value="Chromosome 10"/>
</dbReference>
<name>A0A1W0VT78_SORBI</name>
<proteinExistence type="predicted"/>
<dbReference type="Gramene" id="OQU76461">
    <property type="protein sequence ID" value="OQU76461"/>
    <property type="gene ID" value="SORBI_3010G148750"/>
</dbReference>
<dbReference type="EMBL" id="CM000769">
    <property type="protein sequence ID" value="OQU76461.1"/>
    <property type="molecule type" value="Genomic_DNA"/>
</dbReference>
<protein>
    <submittedName>
        <fullName evidence="1">Uncharacterized protein</fullName>
    </submittedName>
</protein>
<evidence type="ECO:0000313" key="2">
    <source>
        <dbReference type="Proteomes" id="UP000000768"/>
    </source>
</evidence>
<dbReference type="AlphaFoldDB" id="A0A1W0VT78"/>
<accession>A0A1W0VT78</accession>
<sequence>MRKFDKCTERPSMLSGLWLQFSGRESVDKQYWRNT</sequence>
<reference evidence="2" key="2">
    <citation type="journal article" date="2018" name="Plant J.">
        <title>The Sorghum bicolor reference genome: improved assembly, gene annotations, a transcriptome atlas, and signatures of genome organization.</title>
        <authorList>
            <person name="McCormick R.F."/>
            <person name="Truong S.K."/>
            <person name="Sreedasyam A."/>
            <person name="Jenkins J."/>
            <person name="Shu S."/>
            <person name="Sims D."/>
            <person name="Kennedy M."/>
            <person name="Amirebrahimi M."/>
            <person name="Weers B.D."/>
            <person name="McKinley B."/>
            <person name="Mattison A."/>
            <person name="Morishige D.T."/>
            <person name="Grimwood J."/>
            <person name="Schmutz J."/>
            <person name="Mullet J.E."/>
        </authorList>
    </citation>
    <scope>NUCLEOTIDE SEQUENCE [LARGE SCALE GENOMIC DNA]</scope>
    <source>
        <strain evidence="2">cv. BTx623</strain>
    </source>
</reference>
<dbReference type="InParanoid" id="A0A1W0VT78"/>
<evidence type="ECO:0000313" key="1">
    <source>
        <dbReference type="EMBL" id="OQU76461.1"/>
    </source>
</evidence>
<organism evidence="1 2">
    <name type="scientific">Sorghum bicolor</name>
    <name type="common">Sorghum</name>
    <name type="synonym">Sorghum vulgare</name>
    <dbReference type="NCBI Taxonomy" id="4558"/>
    <lineage>
        <taxon>Eukaryota</taxon>
        <taxon>Viridiplantae</taxon>
        <taxon>Streptophyta</taxon>
        <taxon>Embryophyta</taxon>
        <taxon>Tracheophyta</taxon>
        <taxon>Spermatophyta</taxon>
        <taxon>Magnoliopsida</taxon>
        <taxon>Liliopsida</taxon>
        <taxon>Poales</taxon>
        <taxon>Poaceae</taxon>
        <taxon>PACMAD clade</taxon>
        <taxon>Panicoideae</taxon>
        <taxon>Andropogonodae</taxon>
        <taxon>Andropogoneae</taxon>
        <taxon>Sorghinae</taxon>
        <taxon>Sorghum</taxon>
    </lineage>
</organism>